<evidence type="ECO:0000256" key="4">
    <source>
        <dbReference type="ARBA" id="ARBA00022827"/>
    </source>
</evidence>
<name>A0A1E3S2W1_9MYCO</name>
<dbReference type="CDD" id="cd00567">
    <property type="entry name" value="ACAD"/>
    <property type="match status" value="1"/>
</dbReference>
<dbReference type="Gene3D" id="2.40.110.10">
    <property type="entry name" value="Butyryl-CoA Dehydrogenase, subunit A, domain 2"/>
    <property type="match status" value="1"/>
</dbReference>
<keyword evidence="5" id="KW-0560">Oxidoreductase</keyword>
<dbReference type="PANTHER" id="PTHR43884:SF20">
    <property type="entry name" value="ACYL-COA DEHYDROGENASE FADE28"/>
    <property type="match status" value="1"/>
</dbReference>
<dbReference type="SUPFAM" id="SSF47203">
    <property type="entry name" value="Acyl-CoA dehydrogenase C-terminal domain-like"/>
    <property type="match status" value="1"/>
</dbReference>
<feature type="domain" description="Acyl-CoA dehydrogenase/oxidase N-terminal" evidence="7">
    <location>
        <begin position="12"/>
        <end position="120"/>
    </location>
</feature>
<evidence type="ECO:0000256" key="2">
    <source>
        <dbReference type="ARBA" id="ARBA00009347"/>
    </source>
</evidence>
<evidence type="ECO:0000256" key="3">
    <source>
        <dbReference type="ARBA" id="ARBA00022630"/>
    </source>
</evidence>
<keyword evidence="3" id="KW-0285">Flavoprotein</keyword>
<gene>
    <name evidence="8" type="ORF">BHQ17_01080</name>
</gene>
<evidence type="ECO:0000256" key="5">
    <source>
        <dbReference type="ARBA" id="ARBA00023002"/>
    </source>
</evidence>
<dbReference type="AlphaFoldDB" id="A0A1E3S2W1"/>
<dbReference type="InterPro" id="IPR036250">
    <property type="entry name" value="AcylCo_DH-like_C"/>
</dbReference>
<evidence type="ECO:0000259" key="7">
    <source>
        <dbReference type="Pfam" id="PF02771"/>
    </source>
</evidence>
<dbReference type="InterPro" id="IPR013786">
    <property type="entry name" value="AcylCoA_DH/ox_N"/>
</dbReference>
<dbReference type="InterPro" id="IPR009075">
    <property type="entry name" value="AcylCo_DH/oxidase_C"/>
</dbReference>
<evidence type="ECO:0000256" key="1">
    <source>
        <dbReference type="ARBA" id="ARBA00001974"/>
    </source>
</evidence>
<dbReference type="GO" id="GO:0050660">
    <property type="term" value="F:flavin adenine dinucleotide binding"/>
    <property type="evidence" value="ECO:0007669"/>
    <property type="project" value="InterPro"/>
</dbReference>
<dbReference type="Pfam" id="PF02771">
    <property type="entry name" value="Acyl-CoA_dh_N"/>
    <property type="match status" value="1"/>
</dbReference>
<keyword evidence="9" id="KW-1185">Reference proteome</keyword>
<sequence>MAPTAPFVWSVEQEQLRTTLREFLDRESSPLRVFEHIETGFDPKIWTMLCEQIGLTAILIPEHYGGMGGTQTDLAVVLEAAGAALLCAPYFSTVVLGTNALLLSGDDAACADYLPAIAAGRTVVTLGCDADARRVTATATQVDGAWRISGGRLVALDAMEADLLLVFATHDGTTSLFAFDATAPGLQRQQLLTFDLTRRVGSIEMRDVPARLVGEPGSGRALLARLIDLAACAQAAEQVGGAARCLADAVDYTKQRFQFGRPIAGFQAVKHTCADLFIDIEFGRSAAEYAAWAAQECSEELPQAAASARIWCSRMFIRVAEETLQLYGGLGVTWEHHAHLYLRRAKAAAQQLSGSGYHRAVLADFLARGGS</sequence>
<dbReference type="EMBL" id="MIGZ01000003">
    <property type="protein sequence ID" value="ODQ96450.1"/>
    <property type="molecule type" value="Genomic_DNA"/>
</dbReference>
<dbReference type="InterPro" id="IPR037069">
    <property type="entry name" value="AcylCoA_DH/ox_N_sf"/>
</dbReference>
<feature type="domain" description="Acyl-CoA dehydrogenase/oxidase C-terminal" evidence="6">
    <location>
        <begin position="219"/>
        <end position="348"/>
    </location>
</feature>
<dbReference type="Proteomes" id="UP000094243">
    <property type="component" value="Unassembled WGS sequence"/>
</dbReference>
<evidence type="ECO:0000313" key="9">
    <source>
        <dbReference type="Proteomes" id="UP000094243"/>
    </source>
</evidence>
<comment type="similarity">
    <text evidence="2">Belongs to the acyl-CoA dehydrogenase family.</text>
</comment>
<evidence type="ECO:0000313" key="8">
    <source>
        <dbReference type="EMBL" id="ODQ96450.1"/>
    </source>
</evidence>
<dbReference type="PANTHER" id="PTHR43884">
    <property type="entry name" value="ACYL-COA DEHYDROGENASE"/>
    <property type="match status" value="1"/>
</dbReference>
<dbReference type="Pfam" id="PF00441">
    <property type="entry name" value="Acyl-CoA_dh_1"/>
    <property type="match status" value="1"/>
</dbReference>
<dbReference type="Gene3D" id="1.10.540.10">
    <property type="entry name" value="Acyl-CoA dehydrogenase/oxidase, N-terminal domain"/>
    <property type="match status" value="1"/>
</dbReference>
<protein>
    <recommendedName>
        <fullName evidence="10">Acyl-CoA dehydrogenase</fullName>
    </recommendedName>
</protein>
<dbReference type="InterPro" id="IPR009100">
    <property type="entry name" value="AcylCoA_DH/oxidase_NM_dom_sf"/>
</dbReference>
<evidence type="ECO:0008006" key="10">
    <source>
        <dbReference type="Google" id="ProtNLM"/>
    </source>
</evidence>
<dbReference type="SUPFAM" id="SSF56645">
    <property type="entry name" value="Acyl-CoA dehydrogenase NM domain-like"/>
    <property type="match status" value="1"/>
</dbReference>
<proteinExistence type="inferred from homology"/>
<dbReference type="Gene3D" id="1.20.140.10">
    <property type="entry name" value="Butyryl-CoA Dehydrogenase, subunit A, domain 3"/>
    <property type="match status" value="1"/>
</dbReference>
<keyword evidence="4" id="KW-0274">FAD</keyword>
<reference evidence="9" key="1">
    <citation type="submission" date="2016-09" db="EMBL/GenBank/DDBJ databases">
        <authorList>
            <person name="Greninger A.L."/>
            <person name="Jerome K.R."/>
            <person name="Mcnair B."/>
            <person name="Wallis C."/>
            <person name="Fang F."/>
        </authorList>
    </citation>
    <scope>NUCLEOTIDE SEQUENCE [LARGE SCALE GENOMIC DNA]</scope>
    <source>
        <strain evidence="9">M7</strain>
    </source>
</reference>
<dbReference type="InterPro" id="IPR046373">
    <property type="entry name" value="Acyl-CoA_Oxase/DH_mid-dom_sf"/>
</dbReference>
<comment type="cofactor">
    <cofactor evidence="1">
        <name>FAD</name>
        <dbReference type="ChEBI" id="CHEBI:57692"/>
    </cofactor>
</comment>
<accession>A0A1E3S2W1</accession>
<comment type="caution">
    <text evidence="8">The sequence shown here is derived from an EMBL/GenBank/DDBJ whole genome shotgun (WGS) entry which is preliminary data.</text>
</comment>
<evidence type="ECO:0000259" key="6">
    <source>
        <dbReference type="Pfam" id="PF00441"/>
    </source>
</evidence>
<dbReference type="GO" id="GO:0003995">
    <property type="term" value="F:acyl-CoA dehydrogenase activity"/>
    <property type="evidence" value="ECO:0007669"/>
    <property type="project" value="TreeGrafter"/>
</dbReference>
<organism evidence="8 9">
    <name type="scientific">Mycolicibacterium holsaticum</name>
    <dbReference type="NCBI Taxonomy" id="152142"/>
    <lineage>
        <taxon>Bacteria</taxon>
        <taxon>Bacillati</taxon>
        <taxon>Actinomycetota</taxon>
        <taxon>Actinomycetes</taxon>
        <taxon>Mycobacteriales</taxon>
        <taxon>Mycobacteriaceae</taxon>
        <taxon>Mycolicibacterium</taxon>
    </lineage>
</organism>